<keyword evidence="9" id="KW-1185">Reference proteome</keyword>
<dbReference type="InterPro" id="IPR033956">
    <property type="entry name" value="Translin"/>
</dbReference>
<evidence type="ECO:0000256" key="5">
    <source>
        <dbReference type="ARBA" id="ARBA00022884"/>
    </source>
</evidence>
<keyword evidence="7" id="KW-0539">Nucleus</keyword>
<evidence type="ECO:0000313" key="8">
    <source>
        <dbReference type="EMBL" id="KAL1297274.1"/>
    </source>
</evidence>
<dbReference type="RefSeq" id="XP_069196956.1">
    <property type="nucleotide sequence ID" value="XM_069344527.1"/>
</dbReference>
<dbReference type="InterPro" id="IPR002848">
    <property type="entry name" value="Translin_fam"/>
</dbReference>
<evidence type="ECO:0000256" key="3">
    <source>
        <dbReference type="ARBA" id="ARBA00005902"/>
    </source>
</evidence>
<evidence type="ECO:0000256" key="6">
    <source>
        <dbReference type="ARBA" id="ARBA00023125"/>
    </source>
</evidence>
<dbReference type="InterPro" id="IPR016068">
    <property type="entry name" value="Translin_N"/>
</dbReference>
<dbReference type="Pfam" id="PF01997">
    <property type="entry name" value="Translin"/>
    <property type="match status" value="1"/>
</dbReference>
<evidence type="ECO:0000256" key="2">
    <source>
        <dbReference type="ARBA" id="ARBA00004496"/>
    </source>
</evidence>
<dbReference type="SUPFAM" id="SSF74784">
    <property type="entry name" value="Translin"/>
    <property type="match status" value="1"/>
</dbReference>
<dbReference type="InterPro" id="IPR016069">
    <property type="entry name" value="Translin_C"/>
</dbReference>
<keyword evidence="6" id="KW-0238">DNA-binding</keyword>
<dbReference type="InterPro" id="IPR036081">
    <property type="entry name" value="Translin_sf"/>
</dbReference>
<protein>
    <recommendedName>
        <fullName evidence="10">Translin</fullName>
    </recommendedName>
</protein>
<evidence type="ECO:0008006" key="10">
    <source>
        <dbReference type="Google" id="ProtNLM"/>
    </source>
</evidence>
<sequence length="241" mass="26681">MANTQGMLQPQIFESLQQKIDEDTAVRDSLREIVQTLEKQDRATQAILSRAHSSSSAELSNVVSAAEESVTKHEVDSIQKLSKAASKYPYYKYNGMWTRQVQDASFSILFTGYLGGFNDATSTSSSSGSGKLLTIDQVGAIMGVPVNLKTTDSFHLTIEEYLQSLISLIDELSRLARNCVTQGDYTMPVAIASFIKNVHAGFQILNLKNDALRKRSDGVKYRVKEVEDVVYDLSLRGLVQK</sequence>
<dbReference type="PANTHER" id="PTHR10741">
    <property type="entry name" value="TRANSLIN AND TRANSLIN ASSOCIATED PROTEIN X"/>
    <property type="match status" value="1"/>
</dbReference>
<reference evidence="8 9" key="1">
    <citation type="submission" date="2024-07" db="EMBL/GenBank/DDBJ databases">
        <title>Draft sequence of the Neodothiora populina.</title>
        <authorList>
            <person name="Drown D.D."/>
            <person name="Schuette U.S."/>
            <person name="Buechlein A.B."/>
            <person name="Rusch D.R."/>
            <person name="Winton L.W."/>
            <person name="Adams G.A."/>
        </authorList>
    </citation>
    <scope>NUCLEOTIDE SEQUENCE [LARGE SCALE GENOMIC DNA]</scope>
    <source>
        <strain evidence="8 9">CPC 39397</strain>
    </source>
</reference>
<comment type="subcellular location">
    <subcellularLocation>
        <location evidence="2">Cytoplasm</location>
    </subcellularLocation>
    <subcellularLocation>
        <location evidence="1">Nucleus</location>
    </subcellularLocation>
</comment>
<evidence type="ECO:0000313" key="9">
    <source>
        <dbReference type="Proteomes" id="UP001562354"/>
    </source>
</evidence>
<comment type="similarity">
    <text evidence="3">Belongs to the translin family.</text>
</comment>
<evidence type="ECO:0000256" key="1">
    <source>
        <dbReference type="ARBA" id="ARBA00004123"/>
    </source>
</evidence>
<evidence type="ECO:0000256" key="7">
    <source>
        <dbReference type="ARBA" id="ARBA00023242"/>
    </source>
</evidence>
<keyword evidence="5" id="KW-0694">RNA-binding</keyword>
<proteinExistence type="inferred from homology"/>
<comment type="caution">
    <text evidence="8">The sequence shown here is derived from an EMBL/GenBank/DDBJ whole genome shotgun (WGS) entry which is preliminary data.</text>
</comment>
<accession>A0ABR3P3P2</accession>
<name>A0ABR3P3P2_9PEZI</name>
<dbReference type="EMBL" id="JBFMKM010000016">
    <property type="protein sequence ID" value="KAL1297274.1"/>
    <property type="molecule type" value="Genomic_DNA"/>
</dbReference>
<dbReference type="Gene3D" id="1.20.58.200">
    <property type="entry name" value="Translin, domain 2"/>
    <property type="match status" value="1"/>
</dbReference>
<dbReference type="Proteomes" id="UP001562354">
    <property type="component" value="Unassembled WGS sequence"/>
</dbReference>
<evidence type="ECO:0000256" key="4">
    <source>
        <dbReference type="ARBA" id="ARBA00022490"/>
    </source>
</evidence>
<dbReference type="Gene3D" id="1.20.58.190">
    <property type="entry name" value="Translin, domain 1"/>
    <property type="match status" value="1"/>
</dbReference>
<dbReference type="GeneID" id="95978531"/>
<gene>
    <name evidence="8" type="ORF">AAFC00_004831</name>
</gene>
<keyword evidence="4" id="KW-0963">Cytoplasm</keyword>
<organism evidence="8 9">
    <name type="scientific">Neodothiora populina</name>
    <dbReference type="NCBI Taxonomy" id="2781224"/>
    <lineage>
        <taxon>Eukaryota</taxon>
        <taxon>Fungi</taxon>
        <taxon>Dikarya</taxon>
        <taxon>Ascomycota</taxon>
        <taxon>Pezizomycotina</taxon>
        <taxon>Dothideomycetes</taxon>
        <taxon>Dothideomycetidae</taxon>
        <taxon>Dothideales</taxon>
        <taxon>Dothioraceae</taxon>
        <taxon>Neodothiora</taxon>
    </lineage>
</organism>
<dbReference type="CDD" id="cd14819">
    <property type="entry name" value="Translin"/>
    <property type="match status" value="1"/>
</dbReference>